<feature type="transmembrane region" description="Helical" evidence="1">
    <location>
        <begin position="215"/>
        <end position="237"/>
    </location>
</feature>
<dbReference type="InterPro" id="IPR032751">
    <property type="entry name" value="Fuseless"/>
</dbReference>
<keyword evidence="1" id="KW-0472">Membrane</keyword>
<accession>A0A814CQ10</accession>
<gene>
    <name evidence="2" type="ORF">IZO911_LOCUS14544</name>
    <name evidence="3" type="ORF">KXQ929_LOCUS22197</name>
</gene>
<protein>
    <recommendedName>
        <fullName evidence="5">Transmembrane protein</fullName>
    </recommendedName>
</protein>
<dbReference type="Proteomes" id="UP000663868">
    <property type="component" value="Unassembled WGS sequence"/>
</dbReference>
<evidence type="ECO:0000256" key="1">
    <source>
        <dbReference type="SAM" id="Phobius"/>
    </source>
</evidence>
<comment type="caution">
    <text evidence="2">The sequence shown here is derived from an EMBL/GenBank/DDBJ whole genome shotgun (WGS) entry which is preliminary data.</text>
</comment>
<dbReference type="Pfam" id="PF15993">
    <property type="entry name" value="Fuseless"/>
    <property type="match status" value="1"/>
</dbReference>
<dbReference type="AlphaFoldDB" id="A0A814CQ10"/>
<feature type="transmembrane region" description="Helical" evidence="1">
    <location>
        <begin position="426"/>
        <end position="445"/>
    </location>
</feature>
<feature type="transmembrane region" description="Helical" evidence="1">
    <location>
        <begin position="311"/>
        <end position="333"/>
    </location>
</feature>
<dbReference type="EMBL" id="CAJNOE010000121">
    <property type="protein sequence ID" value="CAF0942978.1"/>
    <property type="molecule type" value="Genomic_DNA"/>
</dbReference>
<proteinExistence type="predicted"/>
<evidence type="ECO:0000313" key="2">
    <source>
        <dbReference type="EMBL" id="CAF0942978.1"/>
    </source>
</evidence>
<dbReference type="PANTHER" id="PTHR35270">
    <property type="entry name" value="FUSELESS, ISOFORM A"/>
    <property type="match status" value="1"/>
</dbReference>
<feature type="transmembrane region" description="Helical" evidence="1">
    <location>
        <begin position="397"/>
        <end position="414"/>
    </location>
</feature>
<feature type="transmembrane region" description="Helical" evidence="1">
    <location>
        <begin position="257"/>
        <end position="279"/>
    </location>
</feature>
<reference evidence="2" key="1">
    <citation type="submission" date="2021-02" db="EMBL/GenBank/DDBJ databases">
        <authorList>
            <person name="Nowell W R."/>
        </authorList>
    </citation>
    <scope>NUCLEOTIDE SEQUENCE</scope>
</reference>
<dbReference type="PANTHER" id="PTHR35270:SF2">
    <property type="entry name" value="FUSELESS, ISOFORM A"/>
    <property type="match status" value="1"/>
</dbReference>
<keyword evidence="1" id="KW-1133">Transmembrane helix</keyword>
<evidence type="ECO:0000313" key="3">
    <source>
        <dbReference type="EMBL" id="CAF3889367.1"/>
    </source>
</evidence>
<feature type="transmembrane region" description="Helical" evidence="1">
    <location>
        <begin position="345"/>
        <end position="366"/>
    </location>
</feature>
<feature type="transmembrane region" description="Helical" evidence="1">
    <location>
        <begin position="126"/>
        <end position="147"/>
    </location>
</feature>
<evidence type="ECO:0000313" key="4">
    <source>
        <dbReference type="Proteomes" id="UP000663860"/>
    </source>
</evidence>
<keyword evidence="1" id="KW-0812">Transmembrane</keyword>
<dbReference type="EMBL" id="CAJOBB010001678">
    <property type="protein sequence ID" value="CAF3889367.1"/>
    <property type="molecule type" value="Genomic_DNA"/>
</dbReference>
<evidence type="ECO:0008006" key="5">
    <source>
        <dbReference type="Google" id="ProtNLM"/>
    </source>
</evidence>
<name>A0A814CQ10_9BILA</name>
<dbReference type="Proteomes" id="UP000663860">
    <property type="component" value="Unassembled WGS sequence"/>
</dbReference>
<sequence length="493" mass="58917">MSRNYVRRQISSGRRKSTTLPVFLHEQEEIQNARRLSTCASLQRRLSTISQIVLPHGDEYHPQQHVPPSGPEAPQSILVRSTDDDNNVFPSRRLSTISQRFNALDESFTSSEVHKQEKLNKFHRKFLFIIEPILSGMFIFPILVLFWECGWNLILILLNRLNGFPSNLHLDEITQEDFESYTFLSLFIPYLITEIILLCYYLGQDFFHEFLKEKHWFIKTILLKFHIFLLASLYIVQWEMLWTLWDQFTPHETYFEVTLSIAAIFALIVFIGHLSDLVCSPFLFSYDSIEYCIYFGCPLLTRNMKIWKINIINYILYEIIISNLSIMIWRGFYHILDDHFYPDNLTLSAGLCLIMGYILYFPLMYFQNYLEELNLKFEFWTFVSINFPQFYRNIRHLLAFFSCLFTWRGFWVLYDTYIYIYDDYYITYLIFYIVSFIVLCIFQTASSTNGPLSNMEDENNFFPLYPHCYISIVQRKLSRLPCFQSKDEENTHL</sequence>
<feature type="transmembrane region" description="Helical" evidence="1">
    <location>
        <begin position="181"/>
        <end position="203"/>
    </location>
</feature>
<organism evidence="2 4">
    <name type="scientific">Adineta steineri</name>
    <dbReference type="NCBI Taxonomy" id="433720"/>
    <lineage>
        <taxon>Eukaryota</taxon>
        <taxon>Metazoa</taxon>
        <taxon>Spiralia</taxon>
        <taxon>Gnathifera</taxon>
        <taxon>Rotifera</taxon>
        <taxon>Eurotatoria</taxon>
        <taxon>Bdelloidea</taxon>
        <taxon>Adinetida</taxon>
        <taxon>Adinetidae</taxon>
        <taxon>Adineta</taxon>
    </lineage>
</organism>